<sequence>MKRAASIVFLSLLSTLFFTCSSNNDDPTPIADATLGTFAGNIQVSDDPHTKVGYVYNAKVTVIRSGSTGTVKIVGDAGFSREYTGTLTTQVAGMYDIAISKQTKPQEKVAGEHVLIMNNKLTITLDVANDAVTVRENPTATQTIQITGKLQMIGTDMLLE</sequence>
<name>A0ABS1KQ45_9BACT</name>
<comment type="caution">
    <text evidence="2">The sequence shown here is derived from an EMBL/GenBank/DDBJ whole genome shotgun (WGS) entry which is preliminary data.</text>
</comment>
<reference evidence="2 3" key="1">
    <citation type="submission" date="2021-01" db="EMBL/GenBank/DDBJ databases">
        <title>Chryseolinea sp. Jin1 Genome sequencing and assembly.</title>
        <authorList>
            <person name="Kim I."/>
        </authorList>
    </citation>
    <scope>NUCLEOTIDE SEQUENCE [LARGE SCALE GENOMIC DNA]</scope>
    <source>
        <strain evidence="2 3">Jin1</strain>
    </source>
</reference>
<feature type="signal peptide" evidence="1">
    <location>
        <begin position="1"/>
        <end position="25"/>
    </location>
</feature>
<dbReference type="RefSeq" id="WP_202008820.1">
    <property type="nucleotide sequence ID" value="NZ_JAERRB010000003.1"/>
</dbReference>
<feature type="chain" id="PRO_5045918968" description="Lipocalin-like domain-containing protein" evidence="1">
    <location>
        <begin position="26"/>
        <end position="160"/>
    </location>
</feature>
<proteinExistence type="predicted"/>
<keyword evidence="3" id="KW-1185">Reference proteome</keyword>
<dbReference type="EMBL" id="JAERRB010000003">
    <property type="protein sequence ID" value="MBL0741440.1"/>
    <property type="molecule type" value="Genomic_DNA"/>
</dbReference>
<organism evidence="2 3">
    <name type="scientific">Chryseolinea lacunae</name>
    <dbReference type="NCBI Taxonomy" id="2801331"/>
    <lineage>
        <taxon>Bacteria</taxon>
        <taxon>Pseudomonadati</taxon>
        <taxon>Bacteroidota</taxon>
        <taxon>Cytophagia</taxon>
        <taxon>Cytophagales</taxon>
        <taxon>Fulvivirgaceae</taxon>
        <taxon>Chryseolinea</taxon>
    </lineage>
</organism>
<evidence type="ECO:0000256" key="1">
    <source>
        <dbReference type="SAM" id="SignalP"/>
    </source>
</evidence>
<gene>
    <name evidence="2" type="ORF">JI741_09425</name>
</gene>
<protein>
    <recommendedName>
        <fullName evidence="4">Lipocalin-like domain-containing protein</fullName>
    </recommendedName>
</protein>
<evidence type="ECO:0008006" key="4">
    <source>
        <dbReference type="Google" id="ProtNLM"/>
    </source>
</evidence>
<dbReference type="Proteomes" id="UP000613030">
    <property type="component" value="Unassembled WGS sequence"/>
</dbReference>
<evidence type="ECO:0000313" key="2">
    <source>
        <dbReference type="EMBL" id="MBL0741440.1"/>
    </source>
</evidence>
<evidence type="ECO:0000313" key="3">
    <source>
        <dbReference type="Proteomes" id="UP000613030"/>
    </source>
</evidence>
<accession>A0ABS1KQ45</accession>
<keyword evidence="1" id="KW-0732">Signal</keyword>